<dbReference type="PIRSF" id="PIRSF021383">
    <property type="entry name" value="YunB"/>
    <property type="match status" value="1"/>
</dbReference>
<dbReference type="Proteomes" id="UP001596990">
    <property type="component" value="Unassembled WGS sequence"/>
</dbReference>
<evidence type="ECO:0000256" key="1">
    <source>
        <dbReference type="SAM" id="MobiDB-lite"/>
    </source>
</evidence>
<comment type="caution">
    <text evidence="3">The sequence shown here is derived from an EMBL/GenBank/DDBJ whole genome shotgun (WGS) entry which is preliminary data.</text>
</comment>
<dbReference type="EMBL" id="JBHTKL010000005">
    <property type="protein sequence ID" value="MFD1020490.1"/>
    <property type="molecule type" value="Genomic_DNA"/>
</dbReference>
<dbReference type="Pfam" id="PF09560">
    <property type="entry name" value="Spore_YunB"/>
    <property type="match status" value="1"/>
</dbReference>
<dbReference type="RefSeq" id="WP_386062197.1">
    <property type="nucleotide sequence ID" value="NZ_JBHTKL010000005.1"/>
</dbReference>
<protein>
    <submittedName>
        <fullName evidence="3">Sporulation protein YunB</fullName>
    </submittedName>
</protein>
<proteinExistence type="predicted"/>
<name>A0ABW3L3A8_9BACI</name>
<feature type="region of interest" description="Disordered" evidence="1">
    <location>
        <begin position="123"/>
        <end position="142"/>
    </location>
</feature>
<organism evidence="3 4">
    <name type="scientific">Thalassobacillus hwangdonensis</name>
    <dbReference type="NCBI Taxonomy" id="546108"/>
    <lineage>
        <taxon>Bacteria</taxon>
        <taxon>Bacillati</taxon>
        <taxon>Bacillota</taxon>
        <taxon>Bacilli</taxon>
        <taxon>Bacillales</taxon>
        <taxon>Bacillaceae</taxon>
        <taxon>Thalassobacillus</taxon>
    </lineage>
</organism>
<dbReference type="InterPro" id="IPR014197">
    <property type="entry name" value="Sporulation_prot_YunB"/>
</dbReference>
<keyword evidence="2" id="KW-0472">Membrane</keyword>
<reference evidence="4" key="1">
    <citation type="journal article" date="2019" name="Int. J. Syst. Evol. Microbiol.">
        <title>The Global Catalogue of Microorganisms (GCM) 10K type strain sequencing project: providing services to taxonomists for standard genome sequencing and annotation.</title>
        <authorList>
            <consortium name="The Broad Institute Genomics Platform"/>
            <consortium name="The Broad Institute Genome Sequencing Center for Infectious Disease"/>
            <person name="Wu L."/>
            <person name="Ma J."/>
        </authorList>
    </citation>
    <scope>NUCLEOTIDE SEQUENCE [LARGE SCALE GENOMIC DNA]</scope>
    <source>
        <strain evidence="4">CCUG 56607</strain>
    </source>
</reference>
<keyword evidence="2" id="KW-0812">Transmembrane</keyword>
<accession>A0ABW3L3A8</accession>
<evidence type="ECO:0000313" key="4">
    <source>
        <dbReference type="Proteomes" id="UP001596990"/>
    </source>
</evidence>
<gene>
    <name evidence="3" type="primary">yunB</name>
    <name evidence="3" type="ORF">ACFQ2J_14980</name>
</gene>
<evidence type="ECO:0000313" key="3">
    <source>
        <dbReference type="EMBL" id="MFD1020490.1"/>
    </source>
</evidence>
<keyword evidence="4" id="KW-1185">Reference proteome</keyword>
<sequence length="268" mass="30005">MNRFSNNYRTPPSMGKIFVITFIFFIFFTFLSLWVINKGITPTLIEIAETKTQQYGRDALLDAVSKRIADDLTFEDMITMEKNDEGYITYMAWNSVVVNRVLRNTTYRVQNFLRHMERGEIPDGGTTLDVPMEEDEGEEGQNRVKDDALIEIPIGQATNNAVLANLGPKVPVKFTVIGDVQSNVDMRVTEYGINSALFEVLIHIEVNVRLVIPFSTKTTVVYTDIPVAMNTLSGPVPEFYNGMNGENAPSFSIPMNIDPDVGGMSGLQ</sequence>
<dbReference type="NCBIfam" id="TIGR02832">
    <property type="entry name" value="spo_yunB"/>
    <property type="match status" value="1"/>
</dbReference>
<evidence type="ECO:0000256" key="2">
    <source>
        <dbReference type="SAM" id="Phobius"/>
    </source>
</evidence>
<feature type="transmembrane region" description="Helical" evidence="2">
    <location>
        <begin position="17"/>
        <end position="36"/>
    </location>
</feature>
<keyword evidence="2" id="KW-1133">Transmembrane helix</keyword>